<gene>
    <name evidence="1" type="ORF">SISSUDRAFT_821957</name>
</gene>
<sequence>MQIVMGLVFICEGLDPNLPRAKTTKRAKLRHRIIGAMRRPMGRKFAELPTEHWGRIMACGVRWMSCEERDTFWASFVGA</sequence>
<proteinExistence type="predicted"/>
<accession>A0A165WJ18</accession>
<dbReference type="EMBL" id="KV428735">
    <property type="protein sequence ID" value="KZT31211.1"/>
    <property type="molecule type" value="Genomic_DNA"/>
</dbReference>
<keyword evidence="2" id="KW-1185">Reference proteome</keyword>
<dbReference type="AlphaFoldDB" id="A0A165WJ18"/>
<dbReference type="Proteomes" id="UP000076798">
    <property type="component" value="Unassembled WGS sequence"/>
</dbReference>
<evidence type="ECO:0000313" key="2">
    <source>
        <dbReference type="Proteomes" id="UP000076798"/>
    </source>
</evidence>
<organism evidence="1 2">
    <name type="scientific">Sistotremastrum suecicum HHB10207 ss-3</name>
    <dbReference type="NCBI Taxonomy" id="1314776"/>
    <lineage>
        <taxon>Eukaryota</taxon>
        <taxon>Fungi</taxon>
        <taxon>Dikarya</taxon>
        <taxon>Basidiomycota</taxon>
        <taxon>Agaricomycotina</taxon>
        <taxon>Agaricomycetes</taxon>
        <taxon>Sistotremastrales</taxon>
        <taxon>Sistotremastraceae</taxon>
        <taxon>Sistotremastrum</taxon>
    </lineage>
</organism>
<reference evidence="1 2" key="1">
    <citation type="journal article" date="2016" name="Mol. Biol. Evol.">
        <title>Comparative Genomics of Early-Diverging Mushroom-Forming Fungi Provides Insights into the Origins of Lignocellulose Decay Capabilities.</title>
        <authorList>
            <person name="Nagy L.G."/>
            <person name="Riley R."/>
            <person name="Tritt A."/>
            <person name="Adam C."/>
            <person name="Daum C."/>
            <person name="Floudas D."/>
            <person name="Sun H."/>
            <person name="Yadav J.S."/>
            <person name="Pangilinan J."/>
            <person name="Larsson K.H."/>
            <person name="Matsuura K."/>
            <person name="Barry K."/>
            <person name="Labutti K."/>
            <person name="Kuo R."/>
            <person name="Ohm R.A."/>
            <person name="Bhattacharya S.S."/>
            <person name="Shirouzu T."/>
            <person name="Yoshinaga Y."/>
            <person name="Martin F.M."/>
            <person name="Grigoriev I.V."/>
            <person name="Hibbett D.S."/>
        </authorList>
    </citation>
    <scope>NUCLEOTIDE SEQUENCE [LARGE SCALE GENOMIC DNA]</scope>
    <source>
        <strain evidence="1 2">HHB10207 ss-3</strain>
    </source>
</reference>
<protein>
    <submittedName>
        <fullName evidence="1">Uncharacterized protein</fullName>
    </submittedName>
</protein>
<evidence type="ECO:0000313" key="1">
    <source>
        <dbReference type="EMBL" id="KZT31211.1"/>
    </source>
</evidence>
<name>A0A165WJ18_9AGAM</name>